<organism evidence="2 3">
    <name type="scientific">Bordetella holmesii 1058</name>
    <dbReference type="NCBI Taxonomy" id="1247648"/>
    <lineage>
        <taxon>Bacteria</taxon>
        <taxon>Pseudomonadati</taxon>
        <taxon>Pseudomonadota</taxon>
        <taxon>Betaproteobacteria</taxon>
        <taxon>Burkholderiales</taxon>
        <taxon>Alcaligenaceae</taxon>
        <taxon>Bordetella</taxon>
    </lineage>
</organism>
<comment type="caution">
    <text evidence="2">The sequence shown here is derived from an EMBL/GenBank/DDBJ whole genome shotgun (WGS) entry which is preliminary data.</text>
</comment>
<name>A0ABP3BGZ7_9BORD</name>
<dbReference type="Proteomes" id="UP000023104">
    <property type="component" value="Unassembled WGS sequence"/>
</dbReference>
<evidence type="ECO:0000313" key="2">
    <source>
        <dbReference type="EMBL" id="EXX94492.1"/>
    </source>
</evidence>
<keyword evidence="3" id="KW-1185">Reference proteome</keyword>
<reference evidence="2 3" key="1">
    <citation type="submission" date="2014-02" db="EMBL/GenBank/DDBJ databases">
        <title>Whole Genome Sequencing Of Bordetella Holmesii, An Emerging Opportunistic Infection Of Humans.</title>
        <authorList>
            <person name="Tettelin H."/>
            <person name="Hooven T.A."/>
            <person name="Hine E."/>
            <person name="Su Q."/>
            <person name="Huard R.C."/>
            <person name="Della-Latta P."/>
            <person name="Daugherty S.C."/>
            <person name="Agrawal S."/>
            <person name="Sengamalay N."/>
            <person name="Tallon L.J."/>
            <person name="Sadzewicz L."/>
            <person name="Whittier S."/>
            <person name="Fraser C.M."/>
            <person name="Ratner A.J."/>
        </authorList>
    </citation>
    <scope>NUCLEOTIDE SEQUENCE [LARGE SCALE GENOMIC DNA]</scope>
    <source>
        <strain evidence="2 3">1058</strain>
    </source>
</reference>
<feature type="region of interest" description="Disordered" evidence="1">
    <location>
        <begin position="1"/>
        <end position="37"/>
    </location>
</feature>
<sequence>MSDRGVMVSLRVDEDQSGPGAARGVREMSAARMAQSQ</sequence>
<evidence type="ECO:0000313" key="3">
    <source>
        <dbReference type="Proteomes" id="UP000023104"/>
    </source>
</evidence>
<gene>
    <name evidence="2" type="ORF">D559_1901</name>
</gene>
<accession>A0ABP3BGZ7</accession>
<protein>
    <recommendedName>
        <fullName evidence="4">N-acetyltransferase YedL</fullName>
    </recommendedName>
</protein>
<proteinExistence type="predicted"/>
<dbReference type="EMBL" id="JDTF01000004">
    <property type="protein sequence ID" value="EXX94492.1"/>
    <property type="molecule type" value="Genomic_DNA"/>
</dbReference>
<evidence type="ECO:0008006" key="4">
    <source>
        <dbReference type="Google" id="ProtNLM"/>
    </source>
</evidence>
<evidence type="ECO:0000256" key="1">
    <source>
        <dbReference type="SAM" id="MobiDB-lite"/>
    </source>
</evidence>